<feature type="region of interest" description="Disordered" evidence="1">
    <location>
        <begin position="283"/>
        <end position="311"/>
    </location>
</feature>
<dbReference type="RefSeq" id="WP_052439294.1">
    <property type="nucleotide sequence ID" value="NZ_BBPN01000043.1"/>
</dbReference>
<dbReference type="GO" id="GO:0009307">
    <property type="term" value="P:DNA restriction-modification system"/>
    <property type="evidence" value="ECO:0007669"/>
    <property type="project" value="InterPro"/>
</dbReference>
<feature type="domain" description="DUF4429" evidence="3">
    <location>
        <begin position="155"/>
        <end position="241"/>
    </location>
</feature>
<dbReference type="STRING" id="235985.SAMN05414137_13019"/>
<evidence type="ECO:0000259" key="2">
    <source>
        <dbReference type="Pfam" id="PF04471"/>
    </source>
</evidence>
<dbReference type="EMBL" id="FOAZ01000030">
    <property type="protein sequence ID" value="SEM48331.1"/>
    <property type="molecule type" value="Genomic_DNA"/>
</dbReference>
<dbReference type="Pfam" id="PF04471">
    <property type="entry name" value="Mrr_cat"/>
    <property type="match status" value="1"/>
</dbReference>
<feature type="domain" description="DUF4429" evidence="3">
    <location>
        <begin position="14"/>
        <end position="98"/>
    </location>
</feature>
<evidence type="ECO:0000259" key="3">
    <source>
        <dbReference type="Pfam" id="PF14472"/>
    </source>
</evidence>
<reference evidence="5" key="1">
    <citation type="submission" date="2016-10" db="EMBL/GenBank/DDBJ databases">
        <authorList>
            <person name="Varghese N."/>
        </authorList>
    </citation>
    <scope>NUCLEOTIDE SEQUENCE [LARGE SCALE GENOMIC DNA]</scope>
    <source>
        <strain evidence="5">DSM 45096 / BCRC 16803 / CGMCC 4.1857 / CIP 109030 / JCM 12277 / KCTC 19219 / NBRC 100920 / 33214</strain>
    </source>
</reference>
<dbReference type="AlphaFoldDB" id="A0A1H7YQY9"/>
<evidence type="ECO:0000313" key="4">
    <source>
        <dbReference type="EMBL" id="SEM48331.1"/>
    </source>
</evidence>
<dbReference type="eggNOG" id="COG1787">
    <property type="taxonomic scope" value="Bacteria"/>
</dbReference>
<dbReference type="InterPro" id="IPR011856">
    <property type="entry name" value="tRNA_endonuc-like_dom_sf"/>
</dbReference>
<dbReference type="Pfam" id="PF14472">
    <property type="entry name" value="DUF4429"/>
    <property type="match status" value="2"/>
</dbReference>
<dbReference type="Gene3D" id="3.40.1350.10">
    <property type="match status" value="1"/>
</dbReference>
<keyword evidence="5" id="KW-1185">Reference proteome</keyword>
<feature type="compositionally biased region" description="Basic and acidic residues" evidence="1">
    <location>
        <begin position="300"/>
        <end position="311"/>
    </location>
</feature>
<proteinExistence type="predicted"/>
<evidence type="ECO:0000313" key="5">
    <source>
        <dbReference type="Proteomes" id="UP000183015"/>
    </source>
</evidence>
<dbReference type="GO" id="GO:0015666">
    <property type="term" value="F:restriction endodeoxyribonuclease activity"/>
    <property type="evidence" value="ECO:0007669"/>
    <property type="project" value="TreeGrafter"/>
</dbReference>
<dbReference type="InterPro" id="IPR011335">
    <property type="entry name" value="Restrct_endonuc-II-like"/>
</dbReference>
<dbReference type="InterPro" id="IPR007560">
    <property type="entry name" value="Restrct_endonuc_IV_Mrr"/>
</dbReference>
<name>A0A1H7YQY9_STRJI</name>
<dbReference type="PANTHER" id="PTHR30015">
    <property type="entry name" value="MRR RESTRICTION SYSTEM PROTEIN"/>
    <property type="match status" value="1"/>
</dbReference>
<dbReference type="InterPro" id="IPR052906">
    <property type="entry name" value="Type_IV_Methyl-Rstrct_Enzyme"/>
</dbReference>
<dbReference type="GO" id="GO:0003677">
    <property type="term" value="F:DNA binding"/>
    <property type="evidence" value="ECO:0007669"/>
    <property type="project" value="InterPro"/>
</dbReference>
<dbReference type="InterPro" id="IPR027860">
    <property type="entry name" value="DUF4429"/>
</dbReference>
<dbReference type="Proteomes" id="UP000183015">
    <property type="component" value="Unassembled WGS sequence"/>
</dbReference>
<evidence type="ECO:0008006" key="6">
    <source>
        <dbReference type="Google" id="ProtNLM"/>
    </source>
</evidence>
<organism evidence="4 5">
    <name type="scientific">Streptacidiphilus jiangxiensis</name>
    <dbReference type="NCBI Taxonomy" id="235985"/>
    <lineage>
        <taxon>Bacteria</taxon>
        <taxon>Bacillati</taxon>
        <taxon>Actinomycetota</taxon>
        <taxon>Actinomycetes</taxon>
        <taxon>Kitasatosporales</taxon>
        <taxon>Streptomycetaceae</taxon>
        <taxon>Streptacidiphilus</taxon>
    </lineage>
</organism>
<dbReference type="OrthoDB" id="5181666at2"/>
<gene>
    <name evidence="4" type="ORF">SAMN05414137_13019</name>
</gene>
<dbReference type="SUPFAM" id="SSF52980">
    <property type="entry name" value="Restriction endonuclease-like"/>
    <property type="match status" value="1"/>
</dbReference>
<sequence>MVAEYVGDNGVIMIDGPDLTLSRTGAKARLSGHLMGDRVIPLAALTGVVVSEPTPTTHGHLQLAFGGRPLVDLRHQGAVKDPNTVLFTFGQRAVFAALAGYLAHCVATNRAHRVDSVGAYASAGDPLMQTQVRPAAPRPGVAGAAATYTGYNGAVTIDGPDLTVSRTGLKARLSGHLMGDRVIPLAALTGLDVRQPTVVTNGYLQLAFGGAPLAVLSHLGAAPGDPNTILFTHGQRAVLTALAGYLAHCVATNRAHGIDSARVYAAAADPLILARRKAAPKREEVAAAAETRQPTPADRGAADRAAEDERHRAELAAVQRRLRAVEEELAAQQAAERSATEAAEAAAAEQAAIAQAEAERAAAEERRRVREAGRAAQLAAAEERRLERAAEAERLRISAAVAEERRKIFWAEREAERAAADERRRVRAAEAKAQLEARAREIATYDGMSGTEFERALEYLCKRDGCTGARVVGGTGDLGADVIATTPDGRRMVIQAKRYAVTNTIGSQVVQVLNGTYRDAHRGDLGVIITTSTFTAPAKDFAATVGIKLIDRKALAAWASETGPAPWE</sequence>
<evidence type="ECO:0000256" key="1">
    <source>
        <dbReference type="SAM" id="MobiDB-lite"/>
    </source>
</evidence>
<protein>
    <recommendedName>
        <fullName evidence="6">Restriction system protein</fullName>
    </recommendedName>
</protein>
<dbReference type="PANTHER" id="PTHR30015:SF6">
    <property type="entry name" value="SLL1429 PROTEIN"/>
    <property type="match status" value="1"/>
</dbReference>
<feature type="domain" description="Restriction endonuclease type IV Mrr" evidence="2">
    <location>
        <begin position="446"/>
        <end position="558"/>
    </location>
</feature>
<accession>A0A1H7YQY9</accession>